<keyword evidence="2" id="KW-1185">Reference proteome</keyword>
<evidence type="ECO:0000313" key="2">
    <source>
        <dbReference type="Proteomes" id="UP000184330"/>
    </source>
</evidence>
<accession>A0A1L7WCA2</accession>
<dbReference type="AlphaFoldDB" id="A0A1L7WCA2"/>
<dbReference type="Proteomes" id="UP000184330">
    <property type="component" value="Unassembled WGS sequence"/>
</dbReference>
<protein>
    <submittedName>
        <fullName evidence="1">Uncharacterized protein</fullName>
    </submittedName>
</protein>
<name>A0A1L7WCA2_9HELO</name>
<sequence length="247" mass="27569">MQERIIPPRLLAFSLGSQEVDKIVGSLASHFSFSAKFLLQAFKLDDKYIAGIWGKDMSWASVEGPVQFGYVNEANRSRKPNLCLRFVEWTVVPRGYNAFGEVDSGILRVEGPSLACFMSVGIQGPEPAYELLPLEAGLSHAVISSGMNFDTPLQELEIQQEGGTLNCLNRSNHDNEDAVGGQVLCLLLYQLRREGIRFIRDFLILGRVGRNSSGQKIYQRLGSLRLSSLFHGNSWFGELPERKVIIF</sequence>
<organism evidence="1 2">
    <name type="scientific">Phialocephala subalpina</name>
    <dbReference type="NCBI Taxonomy" id="576137"/>
    <lineage>
        <taxon>Eukaryota</taxon>
        <taxon>Fungi</taxon>
        <taxon>Dikarya</taxon>
        <taxon>Ascomycota</taxon>
        <taxon>Pezizomycotina</taxon>
        <taxon>Leotiomycetes</taxon>
        <taxon>Helotiales</taxon>
        <taxon>Mollisiaceae</taxon>
        <taxon>Phialocephala</taxon>
        <taxon>Phialocephala fortinii species complex</taxon>
    </lineage>
</organism>
<evidence type="ECO:0000313" key="1">
    <source>
        <dbReference type="EMBL" id="CZR50414.1"/>
    </source>
</evidence>
<proteinExistence type="predicted"/>
<gene>
    <name evidence="1" type="ORF">PAC_00286</name>
</gene>
<reference evidence="1 2" key="1">
    <citation type="submission" date="2016-03" db="EMBL/GenBank/DDBJ databases">
        <authorList>
            <person name="Ploux O."/>
        </authorList>
    </citation>
    <scope>NUCLEOTIDE SEQUENCE [LARGE SCALE GENOMIC DNA]</scope>
    <source>
        <strain evidence="1 2">UAMH 11012</strain>
    </source>
</reference>
<dbReference type="EMBL" id="FJOG01000001">
    <property type="protein sequence ID" value="CZR50414.1"/>
    <property type="molecule type" value="Genomic_DNA"/>
</dbReference>